<keyword evidence="3" id="KW-1185">Reference proteome</keyword>
<dbReference type="OrthoDB" id="10596402at2759"/>
<gene>
    <name evidence="2" type="ORF">TrLO_g13545</name>
</gene>
<proteinExistence type="predicted"/>
<evidence type="ECO:0000313" key="3">
    <source>
        <dbReference type="Proteomes" id="UP001165122"/>
    </source>
</evidence>
<dbReference type="EMBL" id="BRXW01000027">
    <property type="protein sequence ID" value="GMI00798.1"/>
    <property type="molecule type" value="Genomic_DNA"/>
</dbReference>
<protein>
    <submittedName>
        <fullName evidence="2">Uncharacterized protein</fullName>
    </submittedName>
</protein>
<feature type="region of interest" description="Disordered" evidence="1">
    <location>
        <begin position="1"/>
        <end position="25"/>
    </location>
</feature>
<dbReference type="Proteomes" id="UP001165122">
    <property type="component" value="Unassembled WGS sequence"/>
</dbReference>
<reference evidence="3" key="1">
    <citation type="journal article" date="2023" name="Commun. Biol.">
        <title>Genome analysis of Parmales, the sister group of diatoms, reveals the evolutionary specialization of diatoms from phago-mixotrophs to photoautotrophs.</title>
        <authorList>
            <person name="Ban H."/>
            <person name="Sato S."/>
            <person name="Yoshikawa S."/>
            <person name="Yamada K."/>
            <person name="Nakamura Y."/>
            <person name="Ichinomiya M."/>
            <person name="Sato N."/>
            <person name="Blanc-Mathieu R."/>
            <person name="Endo H."/>
            <person name="Kuwata A."/>
            <person name="Ogata H."/>
        </authorList>
    </citation>
    <scope>NUCLEOTIDE SEQUENCE [LARGE SCALE GENOMIC DNA]</scope>
    <source>
        <strain evidence="3">NIES 3700</strain>
    </source>
</reference>
<sequence>MIKRAAKEQGSPDSPNAKRQRRSIADESNAQELLRLLESYELVICIGPESSNKTASALMVQSSTQYDTTVVNSFDELAAALDSKDGAVADGRRLILDCPADAAPPPNLRDLLDSRILSWTTMEFYVLSPRELLNMAQRCRDLNEGVDKITDLFTESLQAG</sequence>
<organism evidence="2 3">
    <name type="scientific">Triparma laevis f. longispina</name>
    <dbReference type="NCBI Taxonomy" id="1714387"/>
    <lineage>
        <taxon>Eukaryota</taxon>
        <taxon>Sar</taxon>
        <taxon>Stramenopiles</taxon>
        <taxon>Ochrophyta</taxon>
        <taxon>Bolidophyceae</taxon>
        <taxon>Parmales</taxon>
        <taxon>Triparmaceae</taxon>
        <taxon>Triparma</taxon>
    </lineage>
</organism>
<name>A0A9W7C218_9STRA</name>
<evidence type="ECO:0000313" key="2">
    <source>
        <dbReference type="EMBL" id="GMI00798.1"/>
    </source>
</evidence>
<dbReference type="AlphaFoldDB" id="A0A9W7C218"/>
<accession>A0A9W7C218</accession>
<evidence type="ECO:0000256" key="1">
    <source>
        <dbReference type="SAM" id="MobiDB-lite"/>
    </source>
</evidence>
<comment type="caution">
    <text evidence="2">The sequence shown here is derived from an EMBL/GenBank/DDBJ whole genome shotgun (WGS) entry which is preliminary data.</text>
</comment>